<gene>
    <name evidence="3" type="primary">LOC112452591</name>
</gene>
<accession>A0A6J1PGF7</accession>
<keyword evidence="2" id="KW-1185">Reference proteome</keyword>
<proteinExistence type="predicted"/>
<evidence type="ECO:0000256" key="1">
    <source>
        <dbReference type="SAM" id="MobiDB-lite"/>
    </source>
</evidence>
<dbReference type="RefSeq" id="XP_024868642.1">
    <property type="nucleotide sequence ID" value="XM_025012874.1"/>
</dbReference>
<feature type="region of interest" description="Disordered" evidence="1">
    <location>
        <begin position="1"/>
        <end position="137"/>
    </location>
</feature>
<feature type="compositionally biased region" description="Polar residues" evidence="1">
    <location>
        <begin position="372"/>
        <end position="404"/>
    </location>
</feature>
<evidence type="ECO:0000313" key="3">
    <source>
        <dbReference type="RefSeq" id="XP_024868642.1"/>
    </source>
</evidence>
<dbReference type="Proteomes" id="UP000504618">
    <property type="component" value="Unplaced"/>
</dbReference>
<feature type="compositionally biased region" description="Basic and acidic residues" evidence="1">
    <location>
        <begin position="1"/>
        <end position="32"/>
    </location>
</feature>
<sequence>MKRLSRDLKKLEDRIRKRRARDRDSRLEDGDHKRQKSSSGRDRRNLSQSPSRTPPDSPFIPSDDDQRSPSIDEGLTVDTIEVALGGEVASTSNHSHDPPVGTSTAPAEASIEHQPTVKPGGDSSSLNAQKTEASGQENELIIEDLDEEILDVIGKRVAEDRVLAPAIPKSIAVRLEDILKKGLPKEEREKLIKEHAPPKNCVLIDPPKLNEEVKVSIAEPSRKRDDRIVDKQKKITACLALMGSSIVDVINNSKADKGTSILPPAQIALVKKLSEAARLLADLQRDETLTRRSLILATINSSQKEVLESSTADEWLFGQKLDERLKAAKTIERSGKDLKAKPKISKKPKNFKAPPRRQPFKPRTSGGFRNKFYNQNQSNKKNWGTQNTGDHNPQSQTPAQQKKA</sequence>
<dbReference type="GeneID" id="112452591"/>
<organism evidence="2 3">
    <name type="scientific">Temnothorax curvispinosus</name>
    <dbReference type="NCBI Taxonomy" id="300111"/>
    <lineage>
        <taxon>Eukaryota</taxon>
        <taxon>Metazoa</taxon>
        <taxon>Ecdysozoa</taxon>
        <taxon>Arthropoda</taxon>
        <taxon>Hexapoda</taxon>
        <taxon>Insecta</taxon>
        <taxon>Pterygota</taxon>
        <taxon>Neoptera</taxon>
        <taxon>Endopterygota</taxon>
        <taxon>Hymenoptera</taxon>
        <taxon>Apocrita</taxon>
        <taxon>Aculeata</taxon>
        <taxon>Formicoidea</taxon>
        <taxon>Formicidae</taxon>
        <taxon>Myrmicinae</taxon>
        <taxon>Temnothorax</taxon>
    </lineage>
</organism>
<feature type="region of interest" description="Disordered" evidence="1">
    <location>
        <begin position="332"/>
        <end position="404"/>
    </location>
</feature>
<dbReference type="PANTHER" id="PTHR34239:SF2">
    <property type="entry name" value="TRANSPOSABLE ELEMENT P TRANSPOSASE_THAP9 CONSERVED DOMAIN-CONTAINING PROTEIN"/>
    <property type="match status" value="1"/>
</dbReference>
<feature type="compositionally biased region" description="Basic residues" evidence="1">
    <location>
        <begin position="341"/>
        <end position="360"/>
    </location>
</feature>
<evidence type="ECO:0000313" key="2">
    <source>
        <dbReference type="Proteomes" id="UP000504618"/>
    </source>
</evidence>
<dbReference type="OrthoDB" id="7555264at2759"/>
<protein>
    <submittedName>
        <fullName evidence="3">Uncharacterized protein LOC112452591</fullName>
    </submittedName>
</protein>
<feature type="compositionally biased region" description="Polar residues" evidence="1">
    <location>
        <begin position="122"/>
        <end position="137"/>
    </location>
</feature>
<dbReference type="PANTHER" id="PTHR34239">
    <property type="entry name" value="APPLE DOMAIN-CONTAINING PROTEIN"/>
    <property type="match status" value="1"/>
</dbReference>
<reference evidence="3" key="1">
    <citation type="submission" date="2025-08" db="UniProtKB">
        <authorList>
            <consortium name="RefSeq"/>
        </authorList>
    </citation>
    <scope>IDENTIFICATION</scope>
    <source>
        <tissue evidence="3">Whole body</tissue>
    </source>
</reference>
<dbReference type="AlphaFoldDB" id="A0A6J1PGF7"/>
<name>A0A6J1PGF7_9HYME</name>